<keyword evidence="2" id="KW-0809">Transit peptide</keyword>
<dbReference type="PANTHER" id="PTHR28595:SF1">
    <property type="entry name" value="LARGE RIBOSOMAL SUBUNIT PROTEIN ML54"/>
    <property type="match status" value="1"/>
</dbReference>
<dbReference type="Pfam" id="PF08561">
    <property type="entry name" value="Ribosomal_L37"/>
    <property type="match status" value="1"/>
</dbReference>
<accession>A0A0B6ZQV0</accession>
<evidence type="ECO:0000256" key="6">
    <source>
        <dbReference type="ARBA" id="ARBA00033752"/>
    </source>
</evidence>
<protein>
    <recommendedName>
        <fullName evidence="7">Large ribosomal subunit protein mL54</fullName>
    </recommendedName>
</protein>
<evidence type="ECO:0000313" key="8">
    <source>
        <dbReference type="EMBL" id="CEK70221.1"/>
    </source>
</evidence>
<comment type="subcellular location">
    <subcellularLocation>
        <location evidence="1">Mitochondrion</location>
    </subcellularLocation>
</comment>
<keyword evidence="5" id="KW-0687">Ribonucleoprotein</keyword>
<evidence type="ECO:0000256" key="4">
    <source>
        <dbReference type="ARBA" id="ARBA00023128"/>
    </source>
</evidence>
<comment type="similarity">
    <text evidence="6">Belongs to the mitochondrion-specific ribosomal protein mL54 family.</text>
</comment>
<proteinExistence type="inferred from homology"/>
<dbReference type="PANTHER" id="PTHR28595">
    <property type="entry name" value="39S RIBOSOMAL PROTEIN L54, MITOCHONDRIAL"/>
    <property type="match status" value="1"/>
</dbReference>
<dbReference type="GO" id="GO:0005762">
    <property type="term" value="C:mitochondrial large ribosomal subunit"/>
    <property type="evidence" value="ECO:0007669"/>
    <property type="project" value="TreeGrafter"/>
</dbReference>
<name>A0A0B6ZQV0_9EUPU</name>
<reference evidence="8" key="1">
    <citation type="submission" date="2014-12" db="EMBL/GenBank/DDBJ databases">
        <title>Insight into the proteome of Arion vulgaris.</title>
        <authorList>
            <person name="Aradska J."/>
            <person name="Bulat T."/>
            <person name="Smidak R."/>
            <person name="Sarate P."/>
            <person name="Gangsoo J."/>
            <person name="Sialana F."/>
            <person name="Bilban M."/>
            <person name="Lubec G."/>
        </authorList>
    </citation>
    <scope>NUCLEOTIDE SEQUENCE</scope>
    <source>
        <tissue evidence="8">Skin</tissue>
    </source>
</reference>
<evidence type="ECO:0000256" key="3">
    <source>
        <dbReference type="ARBA" id="ARBA00022980"/>
    </source>
</evidence>
<feature type="non-terminal residue" evidence="8">
    <location>
        <position position="1"/>
    </location>
</feature>
<dbReference type="InterPro" id="IPR013870">
    <property type="entry name" value="Ribosomal_mL54"/>
</dbReference>
<keyword evidence="3" id="KW-0689">Ribosomal protein</keyword>
<evidence type="ECO:0000256" key="2">
    <source>
        <dbReference type="ARBA" id="ARBA00022946"/>
    </source>
</evidence>
<evidence type="ECO:0000256" key="7">
    <source>
        <dbReference type="ARBA" id="ARBA00035179"/>
    </source>
</evidence>
<dbReference type="EMBL" id="HACG01023356">
    <property type="protein sequence ID" value="CEK70221.1"/>
    <property type="molecule type" value="Transcribed_RNA"/>
</dbReference>
<gene>
    <name evidence="8" type="primary">ORF73305</name>
</gene>
<evidence type="ECO:0000256" key="1">
    <source>
        <dbReference type="ARBA" id="ARBA00004173"/>
    </source>
</evidence>
<sequence length="148" mass="17128">LNTFQIVNMAAVLRRCILSSILGSPMVPVSSNTTFARTYAKKIVSKVSSQTVQKFKPEVESDPEKLLKYCCGANIFTDRSDPEIKPDSKYPEWLWTLRTERGGQDLSELDPSTSSYWKRLSRLRNIRNMRVKKRLQKLREIQFPEVKS</sequence>
<keyword evidence="4" id="KW-0496">Mitochondrion</keyword>
<dbReference type="GO" id="GO:0003735">
    <property type="term" value="F:structural constituent of ribosome"/>
    <property type="evidence" value="ECO:0007669"/>
    <property type="project" value="TreeGrafter"/>
</dbReference>
<evidence type="ECO:0000256" key="5">
    <source>
        <dbReference type="ARBA" id="ARBA00023274"/>
    </source>
</evidence>
<dbReference type="AlphaFoldDB" id="A0A0B6ZQV0"/>
<organism evidence="8">
    <name type="scientific">Arion vulgaris</name>
    <dbReference type="NCBI Taxonomy" id="1028688"/>
    <lineage>
        <taxon>Eukaryota</taxon>
        <taxon>Metazoa</taxon>
        <taxon>Spiralia</taxon>
        <taxon>Lophotrochozoa</taxon>
        <taxon>Mollusca</taxon>
        <taxon>Gastropoda</taxon>
        <taxon>Heterobranchia</taxon>
        <taxon>Euthyneura</taxon>
        <taxon>Panpulmonata</taxon>
        <taxon>Eupulmonata</taxon>
        <taxon>Stylommatophora</taxon>
        <taxon>Helicina</taxon>
        <taxon>Arionoidea</taxon>
        <taxon>Arionidae</taxon>
        <taxon>Arion</taxon>
    </lineage>
</organism>